<gene>
    <name evidence="2" type="ORF">J15TS10_33890</name>
</gene>
<name>A0ABQ4MUI6_9BACL</name>
<dbReference type="Proteomes" id="UP000681290">
    <property type="component" value="Unassembled WGS sequence"/>
</dbReference>
<dbReference type="EMBL" id="BOSM01000006">
    <property type="protein sequence ID" value="GIP59575.1"/>
    <property type="molecule type" value="Genomic_DNA"/>
</dbReference>
<accession>A0ABQ4MUI6</accession>
<keyword evidence="3" id="KW-1185">Reference proteome</keyword>
<evidence type="ECO:0000259" key="1">
    <source>
        <dbReference type="Pfam" id="PF07791"/>
    </source>
</evidence>
<reference evidence="2 3" key="1">
    <citation type="submission" date="2021-03" db="EMBL/GenBank/DDBJ databases">
        <title>Antimicrobial resistance genes in bacteria isolated from Japanese honey, and their potential for conferring macrolide and lincosamide resistance in the American foulbrood pathogen Paenibacillus larvae.</title>
        <authorList>
            <person name="Okamoto M."/>
            <person name="Kumagai M."/>
            <person name="Kanamori H."/>
            <person name="Takamatsu D."/>
        </authorList>
    </citation>
    <scope>NUCLEOTIDE SEQUENCE [LARGE SCALE GENOMIC DNA]</scope>
    <source>
        <strain evidence="2 3">J15TS10</strain>
    </source>
</reference>
<dbReference type="InterPro" id="IPR012433">
    <property type="entry name" value="Imm11"/>
</dbReference>
<sequence length="174" mass="20398">MVQNYYLVQDDTRVSHKIYPAHFTNLKLPFEKMPPVQICEVHTAPSSEYVDWMLQPTMLVSDRLKRILEKYNLYVRFKSIYLIDKINDRQSLYWFSKIPRIEGLSELTEFNPHDQSIKKLVLDRGKVKGNHIFKIKGIRESYCMISEDVAESLLRRGINGFVLTKVALDELGVC</sequence>
<comment type="caution">
    <text evidence="2">The sequence shown here is derived from an EMBL/GenBank/DDBJ whole genome shotgun (WGS) entry which is preliminary data.</text>
</comment>
<proteinExistence type="predicted"/>
<organism evidence="2 3">
    <name type="scientific">Paenibacillus woosongensis</name>
    <dbReference type="NCBI Taxonomy" id="307580"/>
    <lineage>
        <taxon>Bacteria</taxon>
        <taxon>Bacillati</taxon>
        <taxon>Bacillota</taxon>
        <taxon>Bacilli</taxon>
        <taxon>Bacillales</taxon>
        <taxon>Paenibacillaceae</taxon>
        <taxon>Paenibacillus</taxon>
    </lineage>
</organism>
<feature type="domain" description="Immunity MXAN-0049 protein" evidence="1">
    <location>
        <begin position="47"/>
        <end position="167"/>
    </location>
</feature>
<dbReference type="RefSeq" id="WP_213592560.1">
    <property type="nucleotide sequence ID" value="NZ_BOSM01000006.1"/>
</dbReference>
<evidence type="ECO:0000313" key="3">
    <source>
        <dbReference type="Proteomes" id="UP000681290"/>
    </source>
</evidence>
<protein>
    <recommendedName>
        <fullName evidence="1">Immunity MXAN-0049 protein domain-containing protein</fullName>
    </recommendedName>
</protein>
<evidence type="ECO:0000313" key="2">
    <source>
        <dbReference type="EMBL" id="GIP59575.1"/>
    </source>
</evidence>
<dbReference type="Pfam" id="PF07791">
    <property type="entry name" value="Imm11"/>
    <property type="match status" value="1"/>
</dbReference>